<dbReference type="eggNOG" id="COG0715">
    <property type="taxonomic scope" value="Bacteria"/>
</dbReference>
<dbReference type="Proteomes" id="UP000010482">
    <property type="component" value="Chromosome"/>
</dbReference>
<dbReference type="HOGENOM" id="CLU_412026_0_0_3"/>
<dbReference type="InterPro" id="IPR005119">
    <property type="entry name" value="LysR_subst-bd"/>
</dbReference>
<proteinExistence type="inferred from homology"/>
<dbReference type="STRING" id="13035.Dacsa_1341"/>
<organism evidence="6 7">
    <name type="scientific">Dactylococcopsis salina (strain PCC 8305)</name>
    <name type="common">Myxobactron salinum</name>
    <dbReference type="NCBI Taxonomy" id="13035"/>
    <lineage>
        <taxon>Bacteria</taxon>
        <taxon>Bacillati</taxon>
        <taxon>Cyanobacteriota</taxon>
        <taxon>Cyanophyceae</taxon>
        <taxon>Nodosilineales</taxon>
        <taxon>Cymatolegaceae</taxon>
        <taxon>Dactylococcopsis</taxon>
    </lineage>
</organism>
<dbReference type="InterPro" id="IPR000847">
    <property type="entry name" value="LysR_HTH_N"/>
</dbReference>
<evidence type="ECO:0000256" key="4">
    <source>
        <dbReference type="ARBA" id="ARBA00023163"/>
    </source>
</evidence>
<dbReference type="RefSeq" id="WP_015229040.1">
    <property type="nucleotide sequence ID" value="NC_019780.1"/>
</dbReference>
<dbReference type="Pfam" id="PF04069">
    <property type="entry name" value="OpuAC"/>
    <property type="match status" value="1"/>
</dbReference>
<dbReference type="Pfam" id="PF03466">
    <property type="entry name" value="LysR_substrate"/>
    <property type="match status" value="1"/>
</dbReference>
<evidence type="ECO:0000313" key="7">
    <source>
        <dbReference type="Proteomes" id="UP000010482"/>
    </source>
</evidence>
<accession>K9YUK4</accession>
<dbReference type="SUPFAM" id="SSF53850">
    <property type="entry name" value="Periplasmic binding protein-like II"/>
    <property type="match status" value="2"/>
</dbReference>
<keyword evidence="4" id="KW-0804">Transcription</keyword>
<feature type="domain" description="HTH lysR-type" evidence="5">
    <location>
        <begin position="1"/>
        <end position="58"/>
    </location>
</feature>
<dbReference type="OrthoDB" id="286202at2"/>
<dbReference type="eggNOG" id="COG0583">
    <property type="taxonomic scope" value="Bacteria"/>
</dbReference>
<dbReference type="GO" id="GO:0043190">
    <property type="term" value="C:ATP-binding cassette (ABC) transporter complex"/>
    <property type="evidence" value="ECO:0007669"/>
    <property type="project" value="InterPro"/>
</dbReference>
<evidence type="ECO:0000313" key="6">
    <source>
        <dbReference type="EMBL" id="AFZ50035.1"/>
    </source>
</evidence>
<dbReference type="CDD" id="cd05466">
    <property type="entry name" value="PBP2_LTTR_substrate"/>
    <property type="match status" value="1"/>
</dbReference>
<dbReference type="Gene3D" id="3.40.190.10">
    <property type="entry name" value="Periplasmic binding protein-like II"/>
    <property type="match status" value="2"/>
</dbReference>
<dbReference type="InterPro" id="IPR036388">
    <property type="entry name" value="WH-like_DNA-bd_sf"/>
</dbReference>
<protein>
    <submittedName>
        <fullName evidence="6">Transcriptional regulator</fullName>
    </submittedName>
</protein>
<evidence type="ECO:0000259" key="5">
    <source>
        <dbReference type="PROSITE" id="PS50931"/>
    </source>
</evidence>
<dbReference type="GO" id="GO:0000976">
    <property type="term" value="F:transcription cis-regulatory region binding"/>
    <property type="evidence" value="ECO:0007669"/>
    <property type="project" value="TreeGrafter"/>
</dbReference>
<dbReference type="GO" id="GO:0022857">
    <property type="term" value="F:transmembrane transporter activity"/>
    <property type="evidence" value="ECO:0007669"/>
    <property type="project" value="InterPro"/>
</dbReference>
<dbReference type="PRINTS" id="PR00039">
    <property type="entry name" value="HTHLYSR"/>
</dbReference>
<dbReference type="Gene3D" id="3.40.190.290">
    <property type="match status" value="1"/>
</dbReference>
<name>K9YUK4_DACS8</name>
<dbReference type="AlphaFoldDB" id="K9YUK4"/>
<comment type="similarity">
    <text evidence="1">Belongs to the LysR transcriptional regulatory family.</text>
</comment>
<dbReference type="PANTHER" id="PTHR30126">
    <property type="entry name" value="HTH-TYPE TRANSCRIPTIONAL REGULATOR"/>
    <property type="match status" value="1"/>
</dbReference>
<gene>
    <name evidence="6" type="ORF">Dacsa_1341</name>
</gene>
<keyword evidence="2" id="KW-0805">Transcription regulation</keyword>
<dbReference type="EMBL" id="CP003944">
    <property type="protein sequence ID" value="AFZ50035.1"/>
    <property type="molecule type" value="Genomic_DNA"/>
</dbReference>
<dbReference type="FunFam" id="1.10.10.10:FF:000001">
    <property type="entry name" value="LysR family transcriptional regulator"/>
    <property type="match status" value="1"/>
</dbReference>
<dbReference type="PANTHER" id="PTHR30126:SF40">
    <property type="entry name" value="HTH-TYPE TRANSCRIPTIONAL REGULATOR GLTR"/>
    <property type="match status" value="1"/>
</dbReference>
<dbReference type="InterPro" id="IPR007210">
    <property type="entry name" value="ABC_Gly_betaine_transp_sub-bd"/>
</dbReference>
<evidence type="ECO:0000256" key="1">
    <source>
        <dbReference type="ARBA" id="ARBA00009437"/>
    </source>
</evidence>
<evidence type="ECO:0000256" key="3">
    <source>
        <dbReference type="ARBA" id="ARBA00023125"/>
    </source>
</evidence>
<dbReference type="PATRIC" id="fig|13035.3.peg.1511"/>
<dbReference type="PROSITE" id="PS50931">
    <property type="entry name" value="HTH_LYSR"/>
    <property type="match status" value="1"/>
</dbReference>
<dbReference type="InterPro" id="IPR036390">
    <property type="entry name" value="WH_DNA-bd_sf"/>
</dbReference>
<sequence>MEIYQLKVFLEVAHCLSFTEAAYNLNLTQPAITAKIKSLESELNTPLFNRLRRKIELTEVGKILANESVKIIELEAEVINKIQEFKQGGFGTIKIGAYSAIADHWLSYFLYKYRKEYPGIQTQLQTFSSSESLAKSLTNQDIDVGFSIISFKENSNLIDIKIDTVNYYIFVHKQHKLADKKWLSLRELLNYQWVIGSENFSSRLMWASRLSELGIKFSDFKQLEIVDTLGLMKTYLTQGNYIGFASDLELPSYEGSNLVAIPIQEFPLKANLFMLIPKYYEHYLAVEYKSKTKTSKESTPIEKFISLLLNVFQEKESKKSEVKDSFTLNPKLKQPRLNLLQKSTNKPEKIAIRIGTQNQTISTVTAGLIPQKLGLIEHFLPRSKRYHSVEYDLQLIDFSMGQPIVEGLHNNELDIGILGDYPLLQSAKTIGSSGQTILVSFVAINPEGTGNAIVVPQKSQIKTLEDLQGKFIELPFGSSAHGMVLRALKHFDLLADVNLYPMNQSMTKTVNTKKDTSSIYAHFSPFHELAHFQDKYQYLLNGNLSGLPSFSGIVVRKEFAETYPEIVISYLQAIIGAQYWYLNTPSAFSLISQWTNISPEILSHILSSTYQKEYSNLFIPELNVRQDWIQSHIDQLQSIPNHEYLEDISLQNWIQTDFIHAAATMN</sequence>
<dbReference type="KEGG" id="dsl:Dacsa_1341"/>
<dbReference type="Gene3D" id="1.10.10.10">
    <property type="entry name" value="Winged helix-like DNA-binding domain superfamily/Winged helix DNA-binding domain"/>
    <property type="match status" value="1"/>
</dbReference>
<keyword evidence="7" id="KW-1185">Reference proteome</keyword>
<keyword evidence="3" id="KW-0238">DNA-binding</keyword>
<dbReference type="Pfam" id="PF00126">
    <property type="entry name" value="HTH_1"/>
    <property type="match status" value="1"/>
</dbReference>
<dbReference type="GO" id="GO:0003700">
    <property type="term" value="F:DNA-binding transcription factor activity"/>
    <property type="evidence" value="ECO:0007669"/>
    <property type="project" value="InterPro"/>
</dbReference>
<dbReference type="SUPFAM" id="SSF46785">
    <property type="entry name" value="Winged helix' DNA-binding domain"/>
    <property type="match status" value="1"/>
</dbReference>
<evidence type="ECO:0000256" key="2">
    <source>
        <dbReference type="ARBA" id="ARBA00023015"/>
    </source>
</evidence>
<reference evidence="6" key="1">
    <citation type="submission" date="2012-04" db="EMBL/GenBank/DDBJ databases">
        <title>Finished genome of Dactylococcopsis salina PCC 8305.</title>
        <authorList>
            <consortium name="US DOE Joint Genome Institute"/>
            <person name="Gugger M."/>
            <person name="Coursin T."/>
            <person name="Rippka R."/>
            <person name="Tandeau De Marsac N."/>
            <person name="Huntemann M."/>
            <person name="Wei C.-L."/>
            <person name="Han J."/>
            <person name="Detter J.C."/>
            <person name="Han C."/>
            <person name="Tapia R."/>
            <person name="Daligault H."/>
            <person name="Chen A."/>
            <person name="Krypides N."/>
            <person name="Mavromatis K."/>
            <person name="Markowitz V."/>
            <person name="Szeto E."/>
            <person name="Ivanova N."/>
            <person name="Ovchinnikova G."/>
            <person name="Pagani I."/>
            <person name="Pati A."/>
            <person name="Goodwin L."/>
            <person name="Peters L."/>
            <person name="Pitluck S."/>
            <person name="Woyke T."/>
            <person name="Kerfeld C."/>
        </authorList>
    </citation>
    <scope>NUCLEOTIDE SEQUENCE [LARGE SCALE GENOMIC DNA]</scope>
    <source>
        <strain evidence="6">PCC 8305</strain>
    </source>
</reference>